<dbReference type="Proteomes" id="UP000653730">
    <property type="component" value="Unassembled WGS sequence"/>
</dbReference>
<protein>
    <submittedName>
        <fullName evidence="2">PepSY domain-containing protein</fullName>
    </submittedName>
</protein>
<keyword evidence="1" id="KW-1133">Transmembrane helix</keyword>
<sequence length="348" mass="39609">MNNRALLKYHSIFGIIAGSFLFIIGLTGSVLVFNEEIDAAIFKKYEARGYPEAFNLDAAVANVQKEYPEWNTRIIHLKKGETFVFNLRRPEARKLVFAHPGSGEITGEIDEHTHVTKWLLKLHYALHAGIIGRILVLVTGILFLFSIITGIVLYRKVFFRTLLFRTKIKKNNKQAYYSGLHRYVGVWALLLNLVLVITGIFLGYKVVQAGFKKASEPHPPQLAISLETALGRLTEEHPDFKAEYIRLPSNETSGVVINGLFNDDPFYYSMHYNKIQLNYKTGKEEKVVKIADKPLSYRLDSMITPLHFGQFAGIFGKILYAIVGLSGPFLSITGFVIWRLRLKKKKKK</sequence>
<keyword evidence="3" id="KW-1185">Reference proteome</keyword>
<feature type="transmembrane region" description="Helical" evidence="1">
    <location>
        <begin position="175"/>
        <end position="202"/>
    </location>
</feature>
<feature type="transmembrane region" description="Helical" evidence="1">
    <location>
        <begin position="318"/>
        <end position="338"/>
    </location>
</feature>
<name>A0A926Q2T5_9FLAO</name>
<dbReference type="PANTHER" id="PTHR34219">
    <property type="entry name" value="IRON-REGULATED INNER MEMBRANE PROTEIN-RELATED"/>
    <property type="match status" value="1"/>
</dbReference>
<dbReference type="AlphaFoldDB" id="A0A926Q2T5"/>
<dbReference type="Pfam" id="PF03929">
    <property type="entry name" value="PepSY_TM"/>
    <property type="match status" value="1"/>
</dbReference>
<accession>A0A926Q2T5</accession>
<evidence type="ECO:0000313" key="3">
    <source>
        <dbReference type="Proteomes" id="UP000653730"/>
    </source>
</evidence>
<feature type="transmembrane region" description="Helical" evidence="1">
    <location>
        <begin position="130"/>
        <end position="154"/>
    </location>
</feature>
<reference evidence="2 3" key="1">
    <citation type="submission" date="2020-09" db="EMBL/GenBank/DDBJ databases">
        <title>Sinomicrobium weinanense sp. nov., a halophilic bacteria isolated from saline-alkali soil.</title>
        <authorList>
            <person name="Wu P."/>
            <person name="Ren H."/>
            <person name="Mei Y."/>
            <person name="Liang Y."/>
            <person name="Chen Z."/>
        </authorList>
    </citation>
    <scope>NUCLEOTIDE SEQUENCE [LARGE SCALE GENOMIC DNA]</scope>
    <source>
        <strain evidence="2 3">FJxs</strain>
    </source>
</reference>
<evidence type="ECO:0000256" key="1">
    <source>
        <dbReference type="SAM" id="Phobius"/>
    </source>
</evidence>
<evidence type="ECO:0000313" key="2">
    <source>
        <dbReference type="EMBL" id="MBC9795281.1"/>
    </source>
</evidence>
<dbReference type="EMBL" id="JACVDC010000008">
    <property type="protein sequence ID" value="MBC9795281.1"/>
    <property type="molecule type" value="Genomic_DNA"/>
</dbReference>
<feature type="transmembrane region" description="Helical" evidence="1">
    <location>
        <begin position="12"/>
        <end position="33"/>
    </location>
</feature>
<proteinExistence type="predicted"/>
<gene>
    <name evidence="2" type="ORF">IBL28_04835</name>
</gene>
<keyword evidence="1" id="KW-0812">Transmembrane</keyword>
<dbReference type="InterPro" id="IPR005625">
    <property type="entry name" value="PepSY-ass_TM"/>
</dbReference>
<organism evidence="2 3">
    <name type="scientific">Sinomicrobium weinanense</name>
    <dbReference type="NCBI Taxonomy" id="2842200"/>
    <lineage>
        <taxon>Bacteria</taxon>
        <taxon>Pseudomonadati</taxon>
        <taxon>Bacteroidota</taxon>
        <taxon>Flavobacteriia</taxon>
        <taxon>Flavobacteriales</taxon>
        <taxon>Flavobacteriaceae</taxon>
        <taxon>Sinomicrobium</taxon>
    </lineage>
</organism>
<dbReference type="RefSeq" id="WP_187964435.1">
    <property type="nucleotide sequence ID" value="NZ_JACVDC010000008.1"/>
</dbReference>
<comment type="caution">
    <text evidence="2">The sequence shown here is derived from an EMBL/GenBank/DDBJ whole genome shotgun (WGS) entry which is preliminary data.</text>
</comment>
<keyword evidence="1" id="KW-0472">Membrane</keyword>